<accession>A0ABQ5PGI9</accession>
<reference evidence="1" key="3">
    <citation type="journal article" date="2023" name="J. Biotechnol.">
        <title>Draft Genome Sequences of Endophytic Pseudomonas Strains, Isolated from the Interior of Brassicaceae Plants.</title>
        <authorList>
            <person name="Kaneko H."/>
            <person name="Furuya T."/>
        </authorList>
    </citation>
    <scope>NUCLEOTIDE SEQUENCE</scope>
    <source>
        <strain evidence="1">RS3R-1</strain>
    </source>
</reference>
<reference evidence="1" key="2">
    <citation type="submission" date="2022-11" db="EMBL/GenBank/DDBJ databases">
        <title>Draft genome sequencing of Pseudomonas atacamensis RS3R1.</title>
        <authorList>
            <person name="Furuya T."/>
            <person name="Kaneko H."/>
        </authorList>
    </citation>
    <scope>NUCLEOTIDE SEQUENCE</scope>
    <source>
        <strain evidence="1">RS3R-1</strain>
    </source>
</reference>
<evidence type="ECO:0000313" key="2">
    <source>
        <dbReference type="Proteomes" id="UP001145022"/>
    </source>
</evidence>
<evidence type="ECO:0000313" key="1">
    <source>
        <dbReference type="EMBL" id="GLH42655.1"/>
    </source>
</evidence>
<reference evidence="1" key="1">
    <citation type="journal article" date="2021" name="Sci. Rep.">
        <title>An efficient direct screening system for microorganisms that activate plant immune responses based on plant-microbe interactions using cultured plant cells.</title>
        <authorList>
            <person name="Kurokawa M."/>
            <person name="Nakano M."/>
            <person name="Kitahata N."/>
            <person name="Kuchitsu K."/>
            <person name="Furuya T."/>
        </authorList>
    </citation>
    <scope>NUCLEOTIDE SEQUENCE</scope>
    <source>
        <strain evidence="1">RS3R-1</strain>
    </source>
</reference>
<gene>
    <name evidence="1" type="ORF">RS3R1_17420</name>
</gene>
<organism evidence="1 2">
    <name type="scientific">Pseudomonas atacamensis</name>
    <dbReference type="NCBI Taxonomy" id="2565368"/>
    <lineage>
        <taxon>Bacteria</taxon>
        <taxon>Pseudomonadati</taxon>
        <taxon>Pseudomonadota</taxon>
        <taxon>Gammaproteobacteria</taxon>
        <taxon>Pseudomonadales</taxon>
        <taxon>Pseudomonadaceae</taxon>
        <taxon>Pseudomonas</taxon>
    </lineage>
</organism>
<proteinExistence type="predicted"/>
<sequence length="63" mass="6574">MADALFVLPDNPLSPAGWLPQGSALVPDIVFVAETCGSGSVYFCVIIEPLQDIHGSIASPSCR</sequence>
<dbReference type="Proteomes" id="UP001145022">
    <property type="component" value="Unassembled WGS sequence"/>
</dbReference>
<comment type="caution">
    <text evidence="1">The sequence shown here is derived from an EMBL/GenBank/DDBJ whole genome shotgun (WGS) entry which is preliminary data.</text>
</comment>
<protein>
    <submittedName>
        <fullName evidence="1">Uncharacterized protein</fullName>
    </submittedName>
</protein>
<keyword evidence="2" id="KW-1185">Reference proteome</keyword>
<dbReference type="EMBL" id="BSCQ01000028">
    <property type="protein sequence ID" value="GLH42655.1"/>
    <property type="molecule type" value="Genomic_DNA"/>
</dbReference>
<name>A0ABQ5PGI9_9PSED</name>